<protein>
    <submittedName>
        <fullName evidence="3">Putative Ca-activated chloride channel family protein</fullName>
    </submittedName>
</protein>
<evidence type="ECO:0000256" key="1">
    <source>
        <dbReference type="SAM" id="SignalP"/>
    </source>
</evidence>
<dbReference type="SUPFAM" id="SSF53300">
    <property type="entry name" value="vWA-like"/>
    <property type="match status" value="1"/>
</dbReference>
<comment type="caution">
    <text evidence="3">The sequence shown here is derived from an EMBL/GenBank/DDBJ whole genome shotgun (WGS) entry which is preliminary data.</text>
</comment>
<evidence type="ECO:0000313" key="3">
    <source>
        <dbReference type="EMBL" id="KAA6378420.1"/>
    </source>
</evidence>
<dbReference type="AlphaFoldDB" id="A0A5J4V7P4"/>
<dbReference type="InterPro" id="IPR002035">
    <property type="entry name" value="VWF_A"/>
</dbReference>
<keyword evidence="1" id="KW-0732">Signal</keyword>
<evidence type="ECO:0000313" key="4">
    <source>
        <dbReference type="Proteomes" id="UP000324800"/>
    </source>
</evidence>
<dbReference type="SMART" id="SM00327">
    <property type="entry name" value="VWA"/>
    <property type="match status" value="1"/>
</dbReference>
<sequence>MMKKHTKFALVLLIVLLFDMKGAEIQSAMPIVDFDYLKIVSDYGIYAIPSNGEANINILLIIYAPKIQVEQKNRQPLAISLVIDKSGSMAEKNKIDYAKLAAKSLLQKLDPRDKLAIVTFDFKVAVLLPLTYVDNKKRIESLIDQIQPDGGTFLSGGLEEGINQIEKASFEGNKKVILLSDGLANIGVSDIEGASNIAASHRSNGISVSTVGLGLDYSEELMLEVAQRGGGLYYYVGEALDLPKVFDTELSLTNDAVAHQVSATIKPNQCVKEVKIYGLSSKQVCNETIAHISDLVSEEERQFMFRLTVDPSTFNKENHWTEDQDQSTEAVQLDLGEVHIQFRRTDSSQPEKIIVPLSVLVDDNEQRREEVNGDEEIIASIPGQIRSGNRNHIQSIVRVAEIIISSQTDKAKTKAIKKIKQHDQSVVETILNVHRKHLLQIQQVITIPKDKLIQIQQQSDVGTNSSSAVSLRTRYIVDALALYMSSRILKDDVSHEDMKDGTSNENKPSRIQLIPLDQQQSPVQIAINKFLLKQQESLDEAEAQFVEAENDDDLQNHYEKLFKMQNFVDFSGQNSAPMIAMMASSSSAQPDIDQIYPYIEL</sequence>
<accession>A0A5J4V7P4</accession>
<dbReference type="PROSITE" id="PS50234">
    <property type="entry name" value="VWFA"/>
    <property type="match status" value="1"/>
</dbReference>
<dbReference type="PANTHER" id="PTHR10579:SF43">
    <property type="entry name" value="ZINC FINGER (C3HC4-TYPE RING FINGER) FAMILY PROTEIN"/>
    <property type="match status" value="1"/>
</dbReference>
<organism evidence="3 4">
    <name type="scientific">Streblomastix strix</name>
    <dbReference type="NCBI Taxonomy" id="222440"/>
    <lineage>
        <taxon>Eukaryota</taxon>
        <taxon>Metamonada</taxon>
        <taxon>Preaxostyla</taxon>
        <taxon>Oxymonadida</taxon>
        <taxon>Streblomastigidae</taxon>
        <taxon>Streblomastix</taxon>
    </lineage>
</organism>
<reference evidence="3 4" key="1">
    <citation type="submission" date="2019-03" db="EMBL/GenBank/DDBJ databases">
        <title>Single cell metagenomics reveals metabolic interactions within the superorganism composed of flagellate Streblomastix strix and complex community of Bacteroidetes bacteria on its surface.</title>
        <authorList>
            <person name="Treitli S.C."/>
            <person name="Kolisko M."/>
            <person name="Husnik F."/>
            <person name="Keeling P."/>
            <person name="Hampl V."/>
        </authorList>
    </citation>
    <scope>NUCLEOTIDE SEQUENCE [LARGE SCALE GENOMIC DNA]</scope>
    <source>
        <strain evidence="3">ST1C</strain>
    </source>
</reference>
<feature type="chain" id="PRO_5023831961" evidence="1">
    <location>
        <begin position="26"/>
        <end position="601"/>
    </location>
</feature>
<dbReference type="Pfam" id="PF00092">
    <property type="entry name" value="VWA"/>
    <property type="match status" value="1"/>
</dbReference>
<dbReference type="PANTHER" id="PTHR10579">
    <property type="entry name" value="CALCIUM-ACTIVATED CHLORIDE CHANNEL REGULATOR"/>
    <property type="match status" value="1"/>
</dbReference>
<dbReference type="EMBL" id="SNRW01009154">
    <property type="protein sequence ID" value="KAA6378420.1"/>
    <property type="molecule type" value="Genomic_DNA"/>
</dbReference>
<name>A0A5J4V7P4_9EUKA</name>
<dbReference type="OrthoDB" id="10267238at2759"/>
<dbReference type="InterPro" id="IPR051266">
    <property type="entry name" value="CLCR"/>
</dbReference>
<gene>
    <name evidence="3" type="ORF">EZS28_026053</name>
</gene>
<dbReference type="Gene3D" id="3.40.50.410">
    <property type="entry name" value="von Willebrand factor, type A domain"/>
    <property type="match status" value="1"/>
</dbReference>
<dbReference type="Proteomes" id="UP000324800">
    <property type="component" value="Unassembled WGS sequence"/>
</dbReference>
<dbReference type="InterPro" id="IPR036465">
    <property type="entry name" value="vWFA_dom_sf"/>
</dbReference>
<feature type="signal peptide" evidence="1">
    <location>
        <begin position="1"/>
        <end position="25"/>
    </location>
</feature>
<evidence type="ECO:0000259" key="2">
    <source>
        <dbReference type="PROSITE" id="PS50234"/>
    </source>
</evidence>
<feature type="domain" description="VWFA" evidence="2">
    <location>
        <begin position="78"/>
        <end position="261"/>
    </location>
</feature>
<proteinExistence type="predicted"/>